<dbReference type="InterPro" id="IPR014976">
    <property type="entry name" value="AbpA_HamA_C"/>
</dbReference>
<evidence type="ECO:0000259" key="1">
    <source>
        <dbReference type="Pfam" id="PF08878"/>
    </source>
</evidence>
<sequence>MQRPFRSELVLDERISESTLKAFHVGFDQNKFRLQPLVDTIRNVIPEYALGYHQGNNIPLTEMVERLNDAAKTVYTTDKYKQRGEFGELILHLLLRDFCHSIPLISTIYFRDSPNVPAHGFDGVHITIDGDEKKLWLGESKLYKAGKSGISDLVNDISKHFNADYLREQFSLITRKLPQETPEIEHWRTLMHKHQKLDVIFSSIVIPMVCTYNSALFVNHNDETQQYIDDFKTECMALHEEFNRKRPASNLEIMLLLLPVPDKDELNMELDARLKAMQRI</sequence>
<proteinExistence type="predicted"/>
<accession>A0ABW4I8B8</accession>
<dbReference type="Proteomes" id="UP001597118">
    <property type="component" value="Unassembled WGS sequence"/>
</dbReference>
<comment type="caution">
    <text evidence="2">The sequence shown here is derived from an EMBL/GenBank/DDBJ whole genome shotgun (WGS) entry which is preliminary data.</text>
</comment>
<feature type="domain" description="Anti-bacteriophage protein A/HamA C-terminal" evidence="1">
    <location>
        <begin position="14"/>
        <end position="274"/>
    </location>
</feature>
<evidence type="ECO:0000313" key="3">
    <source>
        <dbReference type="Proteomes" id="UP001597118"/>
    </source>
</evidence>
<evidence type="ECO:0000313" key="2">
    <source>
        <dbReference type="EMBL" id="MFD1628935.1"/>
    </source>
</evidence>
<dbReference type="RefSeq" id="WP_379661317.1">
    <property type="nucleotide sequence ID" value="NZ_JBHUDG010000003.1"/>
</dbReference>
<dbReference type="EMBL" id="JBHUDG010000003">
    <property type="protein sequence ID" value="MFD1628935.1"/>
    <property type="molecule type" value="Genomic_DNA"/>
</dbReference>
<reference evidence="3" key="1">
    <citation type="journal article" date="2019" name="Int. J. Syst. Evol. Microbiol.">
        <title>The Global Catalogue of Microorganisms (GCM) 10K type strain sequencing project: providing services to taxonomists for standard genome sequencing and annotation.</title>
        <authorList>
            <consortium name="The Broad Institute Genomics Platform"/>
            <consortium name="The Broad Institute Genome Sequencing Center for Infectious Disease"/>
            <person name="Wu L."/>
            <person name="Ma J."/>
        </authorList>
    </citation>
    <scope>NUCLEOTIDE SEQUENCE [LARGE SCALE GENOMIC DNA]</scope>
    <source>
        <strain evidence="3">CCUG 53762</strain>
    </source>
</reference>
<protein>
    <submittedName>
        <fullName evidence="2">DUF1837 domain-containing protein</fullName>
    </submittedName>
</protein>
<dbReference type="Pfam" id="PF08878">
    <property type="entry name" value="HamA"/>
    <property type="match status" value="1"/>
</dbReference>
<gene>
    <name evidence="2" type="ORF">ACFSAH_03550</name>
</gene>
<keyword evidence="3" id="KW-1185">Reference proteome</keyword>
<organism evidence="2 3">
    <name type="scientific">Pseudopedobacter beijingensis</name>
    <dbReference type="NCBI Taxonomy" id="1207056"/>
    <lineage>
        <taxon>Bacteria</taxon>
        <taxon>Pseudomonadati</taxon>
        <taxon>Bacteroidota</taxon>
        <taxon>Sphingobacteriia</taxon>
        <taxon>Sphingobacteriales</taxon>
        <taxon>Sphingobacteriaceae</taxon>
        <taxon>Pseudopedobacter</taxon>
    </lineage>
</organism>
<name>A0ABW4I8B8_9SPHI</name>